<dbReference type="Proteomes" id="UP000270530">
    <property type="component" value="Chromosome"/>
</dbReference>
<evidence type="ECO:0000313" key="2">
    <source>
        <dbReference type="EMBL" id="BBD80949.1"/>
    </source>
</evidence>
<proteinExistence type="predicted"/>
<organism evidence="2 3">
    <name type="scientific">Aerosticca soli</name>
    <dbReference type="NCBI Taxonomy" id="2010829"/>
    <lineage>
        <taxon>Bacteria</taxon>
        <taxon>Pseudomonadati</taxon>
        <taxon>Pseudomonadota</taxon>
        <taxon>Gammaproteobacteria</taxon>
        <taxon>Lysobacterales</taxon>
        <taxon>Rhodanobacteraceae</taxon>
        <taxon>Aerosticca</taxon>
    </lineage>
</organism>
<evidence type="ECO:0000256" key="1">
    <source>
        <dbReference type="SAM" id="MobiDB-lite"/>
    </source>
</evidence>
<keyword evidence="3" id="KW-1185">Reference proteome</keyword>
<reference evidence="3" key="2">
    <citation type="submission" date="2018-06" db="EMBL/GenBank/DDBJ databases">
        <title>Genome sequence of Rhodanobacteraceae bacterium strain Dysh456.</title>
        <authorList>
            <person name="Fukui M."/>
        </authorList>
    </citation>
    <scope>NUCLEOTIDE SEQUENCE [LARGE SCALE GENOMIC DNA]</scope>
    <source>
        <strain evidence="3">Dysh456</strain>
    </source>
</reference>
<name>A0A2Z6E8S1_9GAMM</name>
<gene>
    <name evidence="2" type="ORF">ALSL_2324</name>
</gene>
<dbReference type="KEGG" id="rbd:ALSL_2324"/>
<dbReference type="EMBL" id="AP018560">
    <property type="protein sequence ID" value="BBD80949.1"/>
    <property type="molecule type" value="Genomic_DNA"/>
</dbReference>
<dbReference type="AlphaFoldDB" id="A0A2Z6E8S1"/>
<accession>A0A2Z6E8S1</accession>
<protein>
    <submittedName>
        <fullName evidence="2">Uncharacterized protein</fullName>
    </submittedName>
</protein>
<reference evidence="3" key="1">
    <citation type="submission" date="2018-04" db="EMBL/GenBank/DDBJ databases">
        <authorList>
            <person name="Watanabe M."/>
            <person name="Kojima H."/>
        </authorList>
    </citation>
    <scope>NUCLEOTIDE SEQUENCE [LARGE SCALE GENOMIC DNA]</scope>
    <source>
        <strain evidence="3">Dysh456</strain>
    </source>
</reference>
<feature type="region of interest" description="Disordered" evidence="1">
    <location>
        <begin position="1"/>
        <end position="32"/>
    </location>
</feature>
<evidence type="ECO:0000313" key="3">
    <source>
        <dbReference type="Proteomes" id="UP000270530"/>
    </source>
</evidence>
<sequence length="62" mass="6674">MDVHAGQPSRHMRRFPLENPCAAPHGRHGGVRPTAQADLLSCASDVRHAASSLLASPRPPFH</sequence>